<reference evidence="10 11" key="1">
    <citation type="submission" date="2020-08" db="EMBL/GenBank/DDBJ databases">
        <title>Novel species isolated from subtropical streams in China.</title>
        <authorList>
            <person name="Lu H."/>
        </authorList>
    </citation>
    <scope>NUCLEOTIDE SEQUENCE [LARGE SCALE GENOMIC DNA]</scope>
    <source>
        <strain evidence="10 11">KACC 16656</strain>
    </source>
</reference>
<dbReference type="RefSeq" id="WP_186923773.1">
    <property type="nucleotide sequence ID" value="NZ_JACOFW010000019.1"/>
</dbReference>
<dbReference type="PANTHER" id="PTHR43033">
    <property type="entry name" value="TRNA(ILE)-LYSIDINE SYNTHASE-RELATED"/>
    <property type="match status" value="1"/>
</dbReference>
<evidence type="ECO:0000256" key="2">
    <source>
        <dbReference type="ARBA" id="ARBA00022490"/>
    </source>
</evidence>
<evidence type="ECO:0000313" key="11">
    <source>
        <dbReference type="Proteomes" id="UP000648257"/>
    </source>
</evidence>
<dbReference type="InterPro" id="IPR012094">
    <property type="entry name" value="tRNA_Ile_lys_synt"/>
</dbReference>
<dbReference type="InterPro" id="IPR015262">
    <property type="entry name" value="tRNA_Ile_lys_synt_subst-bd"/>
</dbReference>
<dbReference type="InterPro" id="IPR012795">
    <property type="entry name" value="tRNA_Ile_lys_synt_N"/>
</dbReference>
<dbReference type="Gene3D" id="3.40.50.620">
    <property type="entry name" value="HUPs"/>
    <property type="match status" value="1"/>
</dbReference>
<dbReference type="Proteomes" id="UP000648257">
    <property type="component" value="Unassembled WGS sequence"/>
</dbReference>
<dbReference type="InterPro" id="IPR012796">
    <property type="entry name" value="Lysidine-tRNA-synth_C"/>
</dbReference>
<dbReference type="EMBL" id="JACOFW010000019">
    <property type="protein sequence ID" value="MBC3808699.1"/>
    <property type="molecule type" value="Genomic_DNA"/>
</dbReference>
<dbReference type="NCBIfam" id="TIGR02433">
    <property type="entry name" value="lysidine_TilS_C"/>
    <property type="match status" value="1"/>
</dbReference>
<dbReference type="SUPFAM" id="SSF52402">
    <property type="entry name" value="Adenine nucleotide alpha hydrolases-like"/>
    <property type="match status" value="1"/>
</dbReference>
<evidence type="ECO:0000256" key="4">
    <source>
        <dbReference type="ARBA" id="ARBA00022694"/>
    </source>
</evidence>
<organism evidence="10 11">
    <name type="scientific">Undibacterium seohonense</name>
    <dbReference type="NCBI Taxonomy" id="1344950"/>
    <lineage>
        <taxon>Bacteria</taxon>
        <taxon>Pseudomonadati</taxon>
        <taxon>Pseudomonadota</taxon>
        <taxon>Betaproteobacteria</taxon>
        <taxon>Burkholderiales</taxon>
        <taxon>Oxalobacteraceae</taxon>
        <taxon>Undibacterium</taxon>
    </lineage>
</organism>
<feature type="binding site" evidence="8">
    <location>
        <begin position="41"/>
        <end position="46"/>
    </location>
    <ligand>
        <name>ATP</name>
        <dbReference type="ChEBI" id="CHEBI:30616"/>
    </ligand>
</feature>
<keyword evidence="4 8" id="KW-0819">tRNA processing</keyword>
<evidence type="ECO:0000259" key="9">
    <source>
        <dbReference type="SMART" id="SM00977"/>
    </source>
</evidence>
<dbReference type="SMART" id="SM00977">
    <property type="entry name" value="TilS_C"/>
    <property type="match status" value="1"/>
</dbReference>
<dbReference type="GO" id="GO:0032267">
    <property type="term" value="F:tRNA(Ile)-lysidine synthase activity"/>
    <property type="evidence" value="ECO:0007669"/>
    <property type="project" value="UniProtKB-EC"/>
</dbReference>
<evidence type="ECO:0000256" key="1">
    <source>
        <dbReference type="ARBA" id="ARBA00004496"/>
    </source>
</evidence>
<keyword evidence="11" id="KW-1185">Reference proteome</keyword>
<comment type="similarity">
    <text evidence="8">Belongs to the tRNA(Ile)-lysidine synthase family.</text>
</comment>
<dbReference type="Pfam" id="PF01171">
    <property type="entry name" value="ATP_bind_3"/>
    <property type="match status" value="1"/>
</dbReference>
<evidence type="ECO:0000256" key="7">
    <source>
        <dbReference type="ARBA" id="ARBA00048539"/>
    </source>
</evidence>
<keyword evidence="3 8" id="KW-0436">Ligase</keyword>
<dbReference type="InterPro" id="IPR011063">
    <property type="entry name" value="TilS/TtcA_N"/>
</dbReference>
<protein>
    <recommendedName>
        <fullName evidence="8">tRNA(Ile)-lysidine synthase</fullName>
        <ecNumber evidence="8">6.3.4.19</ecNumber>
    </recommendedName>
    <alternativeName>
        <fullName evidence="8">tRNA(Ile)-2-lysyl-cytidine synthase</fullName>
    </alternativeName>
    <alternativeName>
        <fullName evidence="8">tRNA(Ile)-lysidine synthetase</fullName>
    </alternativeName>
</protein>
<dbReference type="Pfam" id="PF11734">
    <property type="entry name" value="TilS_C"/>
    <property type="match status" value="1"/>
</dbReference>
<keyword evidence="5 8" id="KW-0547">Nucleotide-binding</keyword>
<comment type="catalytic activity">
    <reaction evidence="7 8">
        <text>cytidine(34) in tRNA(Ile2) + L-lysine + ATP = lysidine(34) in tRNA(Ile2) + AMP + diphosphate + H(+)</text>
        <dbReference type="Rhea" id="RHEA:43744"/>
        <dbReference type="Rhea" id="RHEA-COMP:10625"/>
        <dbReference type="Rhea" id="RHEA-COMP:10670"/>
        <dbReference type="ChEBI" id="CHEBI:15378"/>
        <dbReference type="ChEBI" id="CHEBI:30616"/>
        <dbReference type="ChEBI" id="CHEBI:32551"/>
        <dbReference type="ChEBI" id="CHEBI:33019"/>
        <dbReference type="ChEBI" id="CHEBI:82748"/>
        <dbReference type="ChEBI" id="CHEBI:83665"/>
        <dbReference type="ChEBI" id="CHEBI:456215"/>
        <dbReference type="EC" id="6.3.4.19"/>
    </reaction>
</comment>
<dbReference type="CDD" id="cd01992">
    <property type="entry name" value="TilS_N"/>
    <property type="match status" value="1"/>
</dbReference>
<name>A0ABR6X6V9_9BURK</name>
<comment type="function">
    <text evidence="8">Ligates lysine onto the cytidine present at position 34 of the AUA codon-specific tRNA(Ile) that contains the anticodon CAU, in an ATP-dependent manner. Cytidine is converted to lysidine, thus changing the amino acid specificity of the tRNA from methionine to isoleucine.</text>
</comment>
<keyword evidence="6 8" id="KW-0067">ATP-binding</keyword>
<accession>A0ABR6X6V9</accession>
<comment type="subcellular location">
    <subcellularLocation>
        <location evidence="1 8">Cytoplasm</location>
    </subcellularLocation>
</comment>
<dbReference type="Gene3D" id="1.20.59.20">
    <property type="match status" value="1"/>
</dbReference>
<comment type="domain">
    <text evidence="8">The N-terminal region contains the highly conserved SGGXDS motif, predicted to be a P-loop motif involved in ATP binding.</text>
</comment>
<evidence type="ECO:0000256" key="3">
    <source>
        <dbReference type="ARBA" id="ARBA00022598"/>
    </source>
</evidence>
<dbReference type="HAMAP" id="MF_01161">
    <property type="entry name" value="tRNA_Ile_lys_synt"/>
    <property type="match status" value="1"/>
</dbReference>
<gene>
    <name evidence="8 10" type="primary">tilS</name>
    <name evidence="10" type="ORF">H8K52_15235</name>
</gene>
<dbReference type="SUPFAM" id="SSF56037">
    <property type="entry name" value="PheT/TilS domain"/>
    <property type="match status" value="1"/>
</dbReference>
<comment type="caution">
    <text evidence="10">The sequence shown here is derived from an EMBL/GenBank/DDBJ whole genome shotgun (WGS) entry which is preliminary data.</text>
</comment>
<evidence type="ECO:0000256" key="8">
    <source>
        <dbReference type="HAMAP-Rule" id="MF_01161"/>
    </source>
</evidence>
<evidence type="ECO:0000256" key="6">
    <source>
        <dbReference type="ARBA" id="ARBA00022840"/>
    </source>
</evidence>
<keyword evidence="2 8" id="KW-0963">Cytoplasm</keyword>
<feature type="domain" description="Lysidine-tRNA(Ile) synthetase C-terminal" evidence="9">
    <location>
        <begin position="387"/>
        <end position="466"/>
    </location>
</feature>
<dbReference type="InterPro" id="IPR014729">
    <property type="entry name" value="Rossmann-like_a/b/a_fold"/>
</dbReference>
<dbReference type="NCBIfam" id="TIGR02432">
    <property type="entry name" value="lysidine_TilS_N"/>
    <property type="match status" value="1"/>
</dbReference>
<dbReference type="EC" id="6.3.4.19" evidence="8"/>
<sequence length="481" mass="55195">MSDLLCHSVKELEQSFFAKLSSIIQSQALNCRQSGIAIAYSGGLDSTVLLVLSTLFAKREQVPLFAYHVNHGLSPNAARWLEHCRAICDSLKIPFRAEQVVLENQGQGIEAVARSERYLALGRMCQRDQVNFLLTGHHLDDQAETMLMQLFRGTGLRGLAGMDEYNFAPDLLGSPHILLARPLLFESKNTIQSYANANKLSNVDDESNFDICFTRNAVRHLLMPKIEEFYPGFSERLLRTSSHVRAAQGLLDEVAISDLRECEQDNTLNLGFLRELTQDRFTNVFRHWLTINRVQLPSTSKITEIQFQLLNARNDARVAIRHGNFSICRHDHKIYLEEHPDVSLHHGEISFTWNGEHMKYFPELRGTLIFQESAVGIDEDLLKQSVMTVRQRQQGARLRLAKNRPSRDLKSHFQSQRIPFWQREKLPYIYIEEQLFFVGLLGIDAAFLSENMINSDMNRVKLQLIWEPDHCANKVNLKDGF</sequence>
<dbReference type="SUPFAM" id="SSF82829">
    <property type="entry name" value="MesJ substrate recognition domain-like"/>
    <property type="match status" value="1"/>
</dbReference>
<evidence type="ECO:0000256" key="5">
    <source>
        <dbReference type="ARBA" id="ARBA00022741"/>
    </source>
</evidence>
<evidence type="ECO:0000313" key="10">
    <source>
        <dbReference type="EMBL" id="MBC3808699.1"/>
    </source>
</evidence>
<dbReference type="PANTHER" id="PTHR43033:SF1">
    <property type="entry name" value="TRNA(ILE)-LYSIDINE SYNTHASE-RELATED"/>
    <property type="match status" value="1"/>
</dbReference>
<dbReference type="Pfam" id="PF09179">
    <property type="entry name" value="TilS"/>
    <property type="match status" value="1"/>
</dbReference>
<proteinExistence type="inferred from homology"/>